<gene>
    <name evidence="2" type="ORF">AK812_SmicGene48472</name>
</gene>
<dbReference type="AlphaFoldDB" id="A0A1Q9BFQ2"/>
<protein>
    <submittedName>
        <fullName evidence="2">Uncharacterized protein</fullName>
    </submittedName>
</protein>
<sequence length="71" mass="8292">MPADFAYILIDGEEVYIDLKWWRTLTPGERGCFCEGYRQGRDEAKKKEEKKKEQKEPGKFDGPEPPEGWAL</sequence>
<evidence type="ECO:0000313" key="3">
    <source>
        <dbReference type="Proteomes" id="UP000186817"/>
    </source>
</evidence>
<feature type="compositionally biased region" description="Basic and acidic residues" evidence="1">
    <location>
        <begin position="40"/>
        <end position="62"/>
    </location>
</feature>
<proteinExistence type="predicted"/>
<keyword evidence="3" id="KW-1185">Reference proteome</keyword>
<comment type="caution">
    <text evidence="2">The sequence shown here is derived from an EMBL/GenBank/DDBJ whole genome shotgun (WGS) entry which is preliminary data.</text>
</comment>
<organism evidence="2 3">
    <name type="scientific">Symbiodinium microadriaticum</name>
    <name type="common">Dinoflagellate</name>
    <name type="synonym">Zooxanthella microadriatica</name>
    <dbReference type="NCBI Taxonomy" id="2951"/>
    <lineage>
        <taxon>Eukaryota</taxon>
        <taxon>Sar</taxon>
        <taxon>Alveolata</taxon>
        <taxon>Dinophyceae</taxon>
        <taxon>Suessiales</taxon>
        <taxon>Symbiodiniaceae</taxon>
        <taxon>Symbiodinium</taxon>
    </lineage>
</organism>
<evidence type="ECO:0000313" key="2">
    <source>
        <dbReference type="EMBL" id="OLP68075.1"/>
    </source>
</evidence>
<evidence type="ECO:0000256" key="1">
    <source>
        <dbReference type="SAM" id="MobiDB-lite"/>
    </source>
</evidence>
<dbReference type="EMBL" id="LSRX01007970">
    <property type="protein sequence ID" value="OLP68075.1"/>
    <property type="molecule type" value="Genomic_DNA"/>
</dbReference>
<name>A0A1Q9BFQ2_SYMMI</name>
<reference evidence="2 3" key="1">
    <citation type="submission" date="2016-02" db="EMBL/GenBank/DDBJ databases">
        <title>Genome analysis of coral dinoflagellate symbionts highlights evolutionary adaptations to a symbiotic lifestyle.</title>
        <authorList>
            <person name="Aranda M."/>
            <person name="Li Y."/>
            <person name="Liew Y.J."/>
            <person name="Baumgarten S."/>
            <person name="Simakov O."/>
            <person name="Wilson M."/>
            <person name="Piel J."/>
            <person name="Ashoor H."/>
            <person name="Bougouffa S."/>
            <person name="Bajic V.B."/>
            <person name="Ryu T."/>
            <person name="Ravasi T."/>
            <person name="Bayer T."/>
            <person name="Micklem G."/>
            <person name="Kim H."/>
            <person name="Bhak J."/>
            <person name="Lajeunesse T.C."/>
            <person name="Voolstra C.R."/>
        </authorList>
    </citation>
    <scope>NUCLEOTIDE SEQUENCE [LARGE SCALE GENOMIC DNA]</scope>
    <source>
        <strain evidence="2 3">CCMP2467</strain>
    </source>
</reference>
<feature type="region of interest" description="Disordered" evidence="1">
    <location>
        <begin position="40"/>
        <end position="71"/>
    </location>
</feature>
<accession>A0A1Q9BFQ2</accession>
<dbReference type="Proteomes" id="UP000186817">
    <property type="component" value="Unassembled WGS sequence"/>
</dbReference>